<accession>A0ABR3QBE9</accession>
<dbReference type="Pfam" id="PF01370">
    <property type="entry name" value="Epimerase"/>
    <property type="match status" value="1"/>
</dbReference>
<proteinExistence type="inferred from homology"/>
<dbReference type="PANTHER" id="PTHR43238:SF1">
    <property type="entry name" value="GDP-L-FUCOSE SYNTHASE"/>
    <property type="match status" value="1"/>
</dbReference>
<name>A0ABR3QBE9_9TREE</name>
<dbReference type="EMBL" id="JBBXJM010000002">
    <property type="protein sequence ID" value="KAL1412058.1"/>
    <property type="molecule type" value="Genomic_DNA"/>
</dbReference>
<dbReference type="InterPro" id="IPR028614">
    <property type="entry name" value="GDP_fucose/colitose_synth"/>
</dbReference>
<evidence type="ECO:0000256" key="4">
    <source>
        <dbReference type="ARBA" id="ARBA00022857"/>
    </source>
</evidence>
<evidence type="ECO:0000256" key="3">
    <source>
        <dbReference type="ARBA" id="ARBA00012371"/>
    </source>
</evidence>
<evidence type="ECO:0000256" key="5">
    <source>
        <dbReference type="ARBA" id="ARBA00023002"/>
    </source>
</evidence>
<feature type="domain" description="NAD-dependent epimerase/dehydratase" evidence="7">
    <location>
        <begin position="10"/>
        <end position="239"/>
    </location>
</feature>
<protein>
    <recommendedName>
        <fullName evidence="3">GDP-L-fucose synthase</fullName>
        <ecNumber evidence="3">1.1.1.271</ecNumber>
    </recommendedName>
</protein>
<evidence type="ECO:0000256" key="2">
    <source>
        <dbReference type="ARBA" id="ARBA00005959"/>
    </source>
</evidence>
<comment type="caution">
    <text evidence="8">The sequence shown here is derived from an EMBL/GenBank/DDBJ whole genome shotgun (WGS) entry which is preliminary data.</text>
</comment>
<dbReference type="CDD" id="cd05239">
    <property type="entry name" value="GDP_FS_SDR_e"/>
    <property type="match status" value="1"/>
</dbReference>
<dbReference type="GeneID" id="95984098"/>
<dbReference type="Gene3D" id="3.90.25.10">
    <property type="entry name" value="UDP-galactose 4-epimerase, domain 1"/>
    <property type="match status" value="1"/>
</dbReference>
<comment type="similarity">
    <text evidence="2">Belongs to the NAD(P)-dependent epimerase/dehydratase family. Fucose synthase subfamily.</text>
</comment>
<dbReference type="HAMAP" id="MF_00956">
    <property type="entry name" value="GDP_fucose_synth"/>
    <property type="match status" value="1"/>
</dbReference>
<keyword evidence="4" id="KW-0521">NADP</keyword>
<evidence type="ECO:0000256" key="1">
    <source>
        <dbReference type="ARBA" id="ARBA00004883"/>
    </source>
</evidence>
<dbReference type="SUPFAM" id="SSF51735">
    <property type="entry name" value="NAD(P)-binding Rossmann-fold domains"/>
    <property type="match status" value="1"/>
</dbReference>
<keyword evidence="5" id="KW-0560">Oxidoreductase</keyword>
<dbReference type="EC" id="1.1.1.271" evidence="3"/>
<evidence type="ECO:0000313" key="9">
    <source>
        <dbReference type="Proteomes" id="UP001565368"/>
    </source>
</evidence>
<evidence type="ECO:0000313" key="8">
    <source>
        <dbReference type="EMBL" id="KAL1412058.1"/>
    </source>
</evidence>
<dbReference type="InterPro" id="IPR036291">
    <property type="entry name" value="NAD(P)-bd_dom_sf"/>
</dbReference>
<dbReference type="PANTHER" id="PTHR43238">
    <property type="entry name" value="GDP-L-FUCOSE SYNTHASE"/>
    <property type="match status" value="1"/>
</dbReference>
<reference evidence="8 9" key="1">
    <citation type="submission" date="2023-08" db="EMBL/GenBank/DDBJ databases">
        <title>Annotated Genome Sequence of Vanrija albida AlHP1.</title>
        <authorList>
            <person name="Herzog R."/>
        </authorList>
    </citation>
    <scope>NUCLEOTIDE SEQUENCE [LARGE SCALE GENOMIC DNA]</scope>
    <source>
        <strain evidence="8 9">AlHP1</strain>
    </source>
</reference>
<comment type="pathway">
    <text evidence="1">Nucleotide-sugar biosynthesis; GDP-L-fucose biosynthesis via de novo pathway; GDP-L-fucose from GDP-alpha-D-mannose: step 2/2.</text>
</comment>
<evidence type="ECO:0000256" key="6">
    <source>
        <dbReference type="ARBA" id="ARBA00023235"/>
    </source>
</evidence>
<organism evidence="8 9">
    <name type="scientific">Vanrija albida</name>
    <dbReference type="NCBI Taxonomy" id="181172"/>
    <lineage>
        <taxon>Eukaryota</taxon>
        <taxon>Fungi</taxon>
        <taxon>Dikarya</taxon>
        <taxon>Basidiomycota</taxon>
        <taxon>Agaricomycotina</taxon>
        <taxon>Tremellomycetes</taxon>
        <taxon>Trichosporonales</taxon>
        <taxon>Trichosporonaceae</taxon>
        <taxon>Vanrija</taxon>
    </lineage>
</organism>
<dbReference type="Proteomes" id="UP001565368">
    <property type="component" value="Unassembled WGS sequence"/>
</dbReference>
<keyword evidence="6" id="KW-0413">Isomerase</keyword>
<dbReference type="RefSeq" id="XP_069212002.1">
    <property type="nucleotide sequence ID" value="XM_069351616.1"/>
</dbReference>
<keyword evidence="9" id="KW-1185">Reference proteome</keyword>
<sequence length="329" mass="35737">MAEKPDHRVILVTGGTGLVGRAIQHAVESTGPFGRQPGDEWVFVSSGDCDLRDFGVTRALFERVRPTHVVHLAARVGGLFANMAAQADFLRDNVLITDAVLQNAHEAGVGKVVSCLSTCVFPDQVTYPLTEAKIHAGPPHASNFGYSHAKRLVDVQNRAYAAQHGRLYTAVIPTNVFGPGDNYALEAAHVLPALMHKCLLAKRGGTPFVVGGTGRPLRQFIYSRDLARLIVWALNAYHDVEPLILSPAEDDEVSIADAAAAVVRALGFEGEYVQDASRPDGQYRKPASNAKLVGLLEDQGLVFEFTPFEQALQESVDWFVEHYATDARI</sequence>
<gene>
    <name evidence="8" type="ORF">Q8F55_003055</name>
</gene>
<dbReference type="Gene3D" id="3.40.50.720">
    <property type="entry name" value="NAD(P)-binding Rossmann-like Domain"/>
    <property type="match status" value="1"/>
</dbReference>
<evidence type="ECO:0000259" key="7">
    <source>
        <dbReference type="Pfam" id="PF01370"/>
    </source>
</evidence>
<dbReference type="InterPro" id="IPR001509">
    <property type="entry name" value="Epimerase_deHydtase"/>
</dbReference>